<dbReference type="Pfam" id="PF07648">
    <property type="entry name" value="Kazal_2"/>
    <property type="match status" value="3"/>
</dbReference>
<feature type="chain" id="PRO_5027098661" evidence="2">
    <location>
        <begin position="20"/>
        <end position="1099"/>
    </location>
</feature>
<evidence type="ECO:0000256" key="1">
    <source>
        <dbReference type="SAM" id="MobiDB-lite"/>
    </source>
</evidence>
<dbReference type="OrthoDB" id="5956770at2759"/>
<dbReference type="SUPFAM" id="SSF100895">
    <property type="entry name" value="Kazal-type serine protease inhibitors"/>
    <property type="match status" value="3"/>
</dbReference>
<keyword evidence="4" id="KW-1185">Reference proteome</keyword>
<dbReference type="RefSeq" id="XP_030385875.1">
    <property type="nucleotide sequence ID" value="XM_030530015.1"/>
</dbReference>
<feature type="compositionally biased region" description="Acidic residues" evidence="1">
    <location>
        <begin position="90"/>
        <end position="103"/>
    </location>
</feature>
<dbReference type="CDD" id="cd00104">
    <property type="entry name" value="KAZAL_FS"/>
    <property type="match status" value="1"/>
</dbReference>
<dbReference type="InterPro" id="IPR036058">
    <property type="entry name" value="Kazal_dom_sf"/>
</dbReference>
<dbReference type="InterPro" id="IPR056977">
    <property type="entry name" value="FnI_RECK"/>
</dbReference>
<dbReference type="GO" id="GO:0030198">
    <property type="term" value="P:extracellular matrix organization"/>
    <property type="evidence" value="ECO:0007669"/>
    <property type="project" value="TreeGrafter"/>
</dbReference>
<dbReference type="GeneID" id="115632766"/>
<dbReference type="PANTHER" id="PTHR13487:SF3">
    <property type="entry name" value="REVERSION-INDUCING CYSTEINE-RICH PROTEIN WITH KAZAL MOTIFS"/>
    <property type="match status" value="1"/>
</dbReference>
<dbReference type="GO" id="GO:0008191">
    <property type="term" value="F:metalloendopeptidase inhibitor activity"/>
    <property type="evidence" value="ECO:0007669"/>
    <property type="project" value="InterPro"/>
</dbReference>
<dbReference type="AlphaFoldDB" id="A0A6J2UCR1"/>
<reference evidence="5" key="1">
    <citation type="submission" date="2025-08" db="UniProtKB">
        <authorList>
            <consortium name="RefSeq"/>
        </authorList>
    </citation>
    <scope>IDENTIFICATION</scope>
    <source>
        <strain evidence="5">11010-0011.00</strain>
        <tissue evidence="5">Whole body</tissue>
    </source>
</reference>
<dbReference type="InterPro" id="IPR056979">
    <property type="entry name" value="FZ_RECK"/>
</dbReference>
<dbReference type="Pfam" id="PF23332">
    <property type="entry name" value="CC4_RECK"/>
    <property type="match status" value="2"/>
</dbReference>
<organism evidence="4 5">
    <name type="scientific">Drosophila lebanonensis</name>
    <name type="common">Fruit fly</name>
    <name type="synonym">Scaptodrosophila lebanonensis</name>
    <dbReference type="NCBI Taxonomy" id="7225"/>
    <lineage>
        <taxon>Eukaryota</taxon>
        <taxon>Metazoa</taxon>
        <taxon>Ecdysozoa</taxon>
        <taxon>Arthropoda</taxon>
        <taxon>Hexapoda</taxon>
        <taxon>Insecta</taxon>
        <taxon>Pterygota</taxon>
        <taxon>Neoptera</taxon>
        <taxon>Endopterygota</taxon>
        <taxon>Diptera</taxon>
        <taxon>Brachycera</taxon>
        <taxon>Muscomorpha</taxon>
        <taxon>Ephydroidea</taxon>
        <taxon>Drosophilidae</taxon>
        <taxon>Scaptodrosophila</taxon>
    </lineage>
</organism>
<dbReference type="GO" id="GO:0005886">
    <property type="term" value="C:plasma membrane"/>
    <property type="evidence" value="ECO:0007669"/>
    <property type="project" value="TreeGrafter"/>
</dbReference>
<gene>
    <name evidence="5" type="primary">LOC115632766</name>
</gene>
<keyword evidence="2" id="KW-0732">Signal</keyword>
<dbReference type="PROSITE" id="PS51465">
    <property type="entry name" value="KAZAL_2"/>
    <property type="match status" value="2"/>
</dbReference>
<dbReference type="CTD" id="8434"/>
<dbReference type="Pfam" id="PF22961">
    <property type="entry name" value="RECK-like_N"/>
    <property type="match status" value="1"/>
</dbReference>
<dbReference type="PANTHER" id="PTHR13487">
    <property type="entry name" value="SERINE PROTEASE INHIBITOR"/>
    <property type="match status" value="1"/>
</dbReference>
<dbReference type="SMART" id="SM00280">
    <property type="entry name" value="KAZAL"/>
    <property type="match status" value="3"/>
</dbReference>
<accession>A0A6J2UCR1</accession>
<dbReference type="InterPro" id="IPR056978">
    <property type="entry name" value="CC4_RECK"/>
</dbReference>
<dbReference type="Gene3D" id="3.30.60.30">
    <property type="match status" value="2"/>
</dbReference>
<feature type="region of interest" description="Disordered" evidence="1">
    <location>
        <begin position="23"/>
        <end position="103"/>
    </location>
</feature>
<dbReference type="Pfam" id="PF25028">
    <property type="entry name" value="FnI_RECK"/>
    <property type="match status" value="1"/>
</dbReference>
<dbReference type="PROSITE" id="PS00282">
    <property type="entry name" value="KAZAL_1"/>
    <property type="match status" value="1"/>
</dbReference>
<dbReference type="InterPro" id="IPR002350">
    <property type="entry name" value="Kazal_dom"/>
</dbReference>
<feature type="domain" description="Kazal-like" evidence="3">
    <location>
        <begin position="822"/>
        <end position="878"/>
    </location>
</feature>
<dbReference type="Proteomes" id="UP000504634">
    <property type="component" value="Unplaced"/>
</dbReference>
<evidence type="ECO:0000259" key="3">
    <source>
        <dbReference type="PROSITE" id="PS51465"/>
    </source>
</evidence>
<evidence type="ECO:0000313" key="4">
    <source>
        <dbReference type="Proteomes" id="UP000504634"/>
    </source>
</evidence>
<dbReference type="InterPro" id="IPR039016">
    <property type="entry name" value="RECK"/>
</dbReference>
<sequence length="1099" mass="120967">MRLPIVCVTLLTLTLSAAALRQPQTPTDAEAEENQSNKNAHLERHGRRRNNNNSSSNNKSNNAAATRQQLRQPQSKRQQQQQQRPKLSSEEEEQQEEDYDWTDVDTSAMATGDSFEAVVEPVRTQSAPYDIFACCNEVFGSCRESCENLSLVQLATDPRAELKKYCQLHQLEFWGCLNRTLEAVARGSDWSGRRCCQFGVLQHCRNACATSSSSTELSNGICRRSDEQQLYDCLERQDAADRCCGQARTSECLQACRAVFETPNENESENGSRPHPDDRLQLDRACGERNADVLQCINNHTDMTPLANAHQYLPCCKYSNNEHCSRTCRALLHQNVSQVERSDVIFERLQAAGCGTPLPHLPFWQCFLTVPRKLYVPAGGQTQHHRAPSYAGANEQTNQLGIDAAKRQCCEFASSHKCRRLCSQIFSNDWWETRASFDSECLEQPAELELRRCIESVDAPCELGCDGLSFCTNFNNRPTELFRSCTPAHDAAAREDLLLLQQRGYVRVLGQELHIKNTTRCAPEKWQALVCALQLQPCTRVGLYNGICREDCNELLDECLDWTRQTQRPQAICARLQPTLSEDEVPPPCISLRAYLERGDAAPEAGGHYGLTAPCAAMPCNGSEVCVPQRNGSQGYSCIPSCSLGQASSLSVPFGAYLRVGKTSSSAGTGLASGQLLMAEHMVCRCGRRGQVEQCQPLPSYTHAHCVLPGGRSFRHGESFYLECNLCSCFAGEITCTKQQCRLVGYTDASYTSLPCNCPAHYVPVCGVNGNTYPSACVAKCLGLQETSYVYGACNARNACQAGTHDCPVGTQCLEQRQICLSSMQRPCSQHVCVNITASSCSSHHSQELCDTRGQTYTNACALLQSNGQLAYWGACLSGRCAAQSSITPVCGINGVTYRSTCAAWADYVLVDYVGRCREVGLLAADMGRRCRTVKCPAPVSQHCRHIVPPGACCPICAGGAFRIIYSRKQLDRAMYALRGSRSSLLTLHGVLQQLDQMVQVSECQLTGFLTMEVGIFVALVTRSARPTRLQLEACAREAEKISALISAQSPRITTNLALSSLTVSHVLEPSLYGRGLNLSPTLMLLLPVALIMLIRSLK</sequence>
<name>A0A6J2UCR1_DROLE</name>
<proteinExistence type="predicted"/>
<feature type="signal peptide" evidence="2">
    <location>
        <begin position="1"/>
        <end position="19"/>
    </location>
</feature>
<evidence type="ECO:0000313" key="5">
    <source>
        <dbReference type="RefSeq" id="XP_030385875.1"/>
    </source>
</evidence>
<dbReference type="InterPro" id="IPR055110">
    <property type="entry name" value="RECK-like_N"/>
</dbReference>
<feature type="compositionally biased region" description="Low complexity" evidence="1">
    <location>
        <begin position="51"/>
        <end position="86"/>
    </location>
</feature>
<protein>
    <submittedName>
        <fullName evidence="5">Reversion-inducing cysteine-rich protein with Kazal motifs</fullName>
    </submittedName>
</protein>
<feature type="domain" description="Kazal-like" evidence="3">
    <location>
        <begin position="750"/>
        <end position="796"/>
    </location>
</feature>
<evidence type="ECO:0000256" key="2">
    <source>
        <dbReference type="SAM" id="SignalP"/>
    </source>
</evidence>
<dbReference type="Pfam" id="PF23298">
    <property type="entry name" value="FZ_RECK"/>
    <property type="match status" value="1"/>
</dbReference>